<dbReference type="GO" id="GO:0006355">
    <property type="term" value="P:regulation of DNA-templated transcription"/>
    <property type="evidence" value="ECO:0007669"/>
    <property type="project" value="InterPro"/>
</dbReference>
<evidence type="ECO:0000256" key="6">
    <source>
        <dbReference type="PIRSR" id="PIRSR005586-1"/>
    </source>
</evidence>
<organism evidence="10 11">
    <name type="scientific">Pyrodictium occultum</name>
    <dbReference type="NCBI Taxonomy" id="2309"/>
    <lineage>
        <taxon>Archaea</taxon>
        <taxon>Thermoproteota</taxon>
        <taxon>Thermoprotei</taxon>
        <taxon>Desulfurococcales</taxon>
        <taxon>Pyrodictiaceae</taxon>
        <taxon>Pyrodictium</taxon>
    </lineage>
</organism>
<dbReference type="EMBL" id="LNTB01000001">
    <property type="protein sequence ID" value="KSW11723.1"/>
    <property type="molecule type" value="Genomic_DNA"/>
</dbReference>
<dbReference type="GO" id="GO:0003899">
    <property type="term" value="F:DNA-directed RNA polymerase activity"/>
    <property type="evidence" value="ECO:0007669"/>
    <property type="project" value="InterPro"/>
</dbReference>
<dbReference type="InterPro" id="IPR012164">
    <property type="entry name" value="Rpa12/Rpb9/Rpc10/TFS"/>
</dbReference>
<comment type="similarity">
    <text evidence="5 8">Belongs to the archaeal rpoM/eukaryotic RPA12/RPB9/RPC11 RNA polymerase family.</text>
</comment>
<dbReference type="PANTHER" id="PTHR11239:SF12">
    <property type="entry name" value="DNA-DIRECTED RNA POLYMERASE III SUBUNIT RPC10"/>
    <property type="match status" value="1"/>
</dbReference>
<comment type="caution">
    <text evidence="10">The sequence shown here is derived from an EMBL/GenBank/DDBJ whole genome shotgun (WGS) entry which is preliminary data.</text>
</comment>
<keyword evidence="11" id="KW-1185">Reference proteome</keyword>
<dbReference type="NCBIfam" id="TIGR01384">
    <property type="entry name" value="TFS_arch"/>
    <property type="match status" value="1"/>
</dbReference>
<feature type="binding site" evidence="6">
    <location>
        <position position="75"/>
    </location>
    <ligand>
        <name>Zn(2+)</name>
        <dbReference type="ChEBI" id="CHEBI:29105"/>
        <label>2</label>
    </ligand>
</feature>
<proteinExistence type="inferred from homology"/>
<feature type="binding site" evidence="6">
    <location>
        <position position="106"/>
    </location>
    <ligand>
        <name>Zn(2+)</name>
        <dbReference type="ChEBI" id="CHEBI:29105"/>
        <label>2</label>
    </ligand>
</feature>
<dbReference type="Proteomes" id="UP000053352">
    <property type="component" value="Unassembled WGS sequence"/>
</dbReference>
<protein>
    <submittedName>
        <fullName evidence="10">DNA-directed RNA polymerase subunit M</fullName>
    </submittedName>
</protein>
<dbReference type="CDD" id="cd10511">
    <property type="entry name" value="Zn-ribbon_TFS"/>
    <property type="match status" value="1"/>
</dbReference>
<dbReference type="Pfam" id="PF01096">
    <property type="entry name" value="Zn_ribbon_TFIIS"/>
    <property type="match status" value="1"/>
</dbReference>
<evidence type="ECO:0000256" key="8">
    <source>
        <dbReference type="RuleBase" id="RU003474"/>
    </source>
</evidence>
<feature type="binding site" evidence="6">
    <location>
        <position position="7"/>
    </location>
    <ligand>
        <name>Zn(2+)</name>
        <dbReference type="ChEBI" id="CHEBI:29105"/>
        <label>1</label>
    </ligand>
</feature>
<evidence type="ECO:0000256" key="1">
    <source>
        <dbReference type="ARBA" id="ARBA00022723"/>
    </source>
</evidence>
<keyword evidence="1 6" id="KW-0479">Metal-binding</keyword>
<dbReference type="PROSITE" id="PS00466">
    <property type="entry name" value="ZF_TFIIS_1"/>
    <property type="match status" value="1"/>
</dbReference>
<dbReference type="Pfam" id="PF02150">
    <property type="entry name" value="Zn_ribbon_RPB9"/>
    <property type="match status" value="1"/>
</dbReference>
<keyword evidence="2 7" id="KW-0863">Zinc-finger</keyword>
<evidence type="ECO:0000313" key="10">
    <source>
        <dbReference type="EMBL" id="KSW11723.1"/>
    </source>
</evidence>
<feature type="binding site" evidence="6">
    <location>
        <position position="103"/>
    </location>
    <ligand>
        <name>Zn(2+)</name>
        <dbReference type="ChEBI" id="CHEBI:29105"/>
        <label>2</label>
    </ligand>
</feature>
<dbReference type="STRING" id="2309.CF15_02595"/>
<dbReference type="SMART" id="SM00661">
    <property type="entry name" value="RPOL9"/>
    <property type="match status" value="1"/>
</dbReference>
<dbReference type="InterPro" id="IPR006288">
    <property type="entry name" value="TFS"/>
</dbReference>
<keyword evidence="4" id="KW-0805">Transcription regulation</keyword>
<keyword evidence="3 6" id="KW-0862">Zinc</keyword>
<dbReference type="RefSeq" id="WP_058370400.1">
    <property type="nucleotide sequence ID" value="NZ_LNTB01000001.1"/>
</dbReference>
<reference evidence="10 11" key="1">
    <citation type="submission" date="2015-11" db="EMBL/GenBank/DDBJ databases">
        <title>Genome sequence of Pyrodictium occultum PL-19, a marine hyperthermophilic archaeon isolated from Volcano, Italy.</title>
        <authorList>
            <person name="Utturkar S."/>
            <person name="Huber H."/>
            <person name="Leptihn S."/>
            <person name="Brown S."/>
            <person name="Stetter K.O."/>
            <person name="Podar M."/>
        </authorList>
    </citation>
    <scope>NUCLEOTIDE SEQUENCE [LARGE SCALE GENOMIC DNA]</scope>
    <source>
        <strain evidence="10 11">PL-19</strain>
    </source>
</reference>
<dbReference type="InterPro" id="IPR001529">
    <property type="entry name" value="Zn_ribbon_RPB9"/>
</dbReference>
<dbReference type="PANTHER" id="PTHR11239">
    <property type="entry name" value="DNA-DIRECTED RNA POLYMERASE"/>
    <property type="match status" value="1"/>
</dbReference>
<evidence type="ECO:0000313" key="11">
    <source>
        <dbReference type="Proteomes" id="UP000053352"/>
    </source>
</evidence>
<feature type="binding site" evidence="6">
    <location>
        <position position="27"/>
    </location>
    <ligand>
        <name>Zn(2+)</name>
        <dbReference type="ChEBI" id="CHEBI:29105"/>
        <label>1</label>
    </ligand>
</feature>
<dbReference type="AlphaFoldDB" id="A0A0V8RUI2"/>
<dbReference type="Gene3D" id="2.20.25.10">
    <property type="match status" value="1"/>
</dbReference>
<dbReference type="PIRSF" id="PIRSF005586">
    <property type="entry name" value="RNApol_RpoM"/>
    <property type="match status" value="1"/>
</dbReference>
<dbReference type="GO" id="GO:0006351">
    <property type="term" value="P:DNA-templated transcription"/>
    <property type="evidence" value="ECO:0007669"/>
    <property type="project" value="InterPro"/>
</dbReference>
<dbReference type="SMART" id="SM00440">
    <property type="entry name" value="ZnF_C2C2"/>
    <property type="match status" value="1"/>
</dbReference>
<gene>
    <name evidence="10" type="ORF">CF15_02595</name>
</gene>
<dbReference type="GO" id="GO:0008270">
    <property type="term" value="F:zinc ion binding"/>
    <property type="evidence" value="ECO:0007669"/>
    <property type="project" value="UniProtKB-KW"/>
</dbReference>
<feature type="binding site" evidence="6">
    <location>
        <position position="24"/>
    </location>
    <ligand>
        <name>Zn(2+)</name>
        <dbReference type="ChEBI" id="CHEBI:29105"/>
        <label>1</label>
    </ligand>
</feature>
<evidence type="ECO:0000259" key="9">
    <source>
        <dbReference type="PROSITE" id="PS51133"/>
    </source>
</evidence>
<evidence type="ECO:0000256" key="4">
    <source>
        <dbReference type="ARBA" id="ARBA00023015"/>
    </source>
</evidence>
<name>A0A0V8RUI2_PYROC</name>
<dbReference type="GO" id="GO:0000428">
    <property type="term" value="C:DNA-directed RNA polymerase complex"/>
    <property type="evidence" value="ECO:0007669"/>
    <property type="project" value="UniProtKB-KW"/>
</dbReference>
<feature type="binding site" evidence="6">
    <location>
        <position position="78"/>
    </location>
    <ligand>
        <name>Zn(2+)</name>
        <dbReference type="ChEBI" id="CHEBI:29105"/>
        <label>2</label>
    </ligand>
</feature>
<sequence length="114" mass="13296">MKFCPRCGSLMVLRTVDGKRVWVCPSCGYQEEVDGNNSPALSVLRQQIRHSEKERIVVVSSQQNLESLPKTRVTCPRCGYHEAYYWVVQTRRADEPPTRFFKCVSCGYVWREYD</sequence>
<accession>A0A0V8RUI2</accession>
<feature type="zinc finger region" description="C4-type" evidence="7">
    <location>
        <begin position="4"/>
        <end position="27"/>
    </location>
</feature>
<dbReference type="PROSITE" id="PS51133">
    <property type="entry name" value="ZF_TFIIS_2"/>
    <property type="match status" value="1"/>
</dbReference>
<evidence type="ECO:0000256" key="5">
    <source>
        <dbReference type="PIRNR" id="PIRNR005586"/>
    </source>
</evidence>
<feature type="domain" description="TFIIS-type" evidence="9">
    <location>
        <begin position="71"/>
        <end position="111"/>
    </location>
</feature>
<dbReference type="InterPro" id="IPR001222">
    <property type="entry name" value="Znf_TFIIS"/>
</dbReference>
<feature type="binding site" evidence="6">
    <location>
        <position position="4"/>
    </location>
    <ligand>
        <name>Zn(2+)</name>
        <dbReference type="ChEBI" id="CHEBI:29105"/>
        <label>1</label>
    </ligand>
</feature>
<keyword evidence="10" id="KW-0240">DNA-directed RNA polymerase</keyword>
<evidence type="ECO:0000256" key="7">
    <source>
        <dbReference type="PIRSR" id="PIRSR005586-2"/>
    </source>
</evidence>
<evidence type="ECO:0000256" key="2">
    <source>
        <dbReference type="ARBA" id="ARBA00022771"/>
    </source>
</evidence>
<dbReference type="SUPFAM" id="SSF57783">
    <property type="entry name" value="Zinc beta-ribbon"/>
    <property type="match status" value="1"/>
</dbReference>
<dbReference type="GO" id="GO:0003676">
    <property type="term" value="F:nucleic acid binding"/>
    <property type="evidence" value="ECO:0007669"/>
    <property type="project" value="InterPro"/>
</dbReference>
<dbReference type="OrthoDB" id="72957at2157"/>
<keyword evidence="5 8" id="KW-0804">Transcription</keyword>
<evidence type="ECO:0000256" key="3">
    <source>
        <dbReference type="ARBA" id="ARBA00022833"/>
    </source>
</evidence>